<dbReference type="Pfam" id="PF00069">
    <property type="entry name" value="Pkinase"/>
    <property type="match status" value="1"/>
</dbReference>
<dbReference type="InterPro" id="IPR011990">
    <property type="entry name" value="TPR-like_helical_dom_sf"/>
</dbReference>
<name>A0A3B0XD61_9ZZZZ</name>
<dbReference type="PROSITE" id="PS00107">
    <property type="entry name" value="PROTEIN_KINASE_ATP"/>
    <property type="match status" value="1"/>
</dbReference>
<keyword evidence="2" id="KW-0547">Nucleotide-binding</keyword>
<keyword evidence="5" id="KW-0812">Transmembrane</keyword>
<dbReference type="EMBL" id="UOFJ01000210">
    <property type="protein sequence ID" value="VAW66225.1"/>
    <property type="molecule type" value="Genomic_DNA"/>
</dbReference>
<dbReference type="Gene3D" id="1.25.40.10">
    <property type="entry name" value="Tetratricopeptide repeat domain"/>
    <property type="match status" value="1"/>
</dbReference>
<dbReference type="PROSITE" id="PS00108">
    <property type="entry name" value="PROTEIN_KINASE_ST"/>
    <property type="match status" value="1"/>
</dbReference>
<dbReference type="GO" id="GO:0004674">
    <property type="term" value="F:protein serine/threonine kinase activity"/>
    <property type="evidence" value="ECO:0007669"/>
    <property type="project" value="UniProtKB-KW"/>
</dbReference>
<evidence type="ECO:0000313" key="7">
    <source>
        <dbReference type="EMBL" id="VAW66225.1"/>
    </source>
</evidence>
<dbReference type="InterPro" id="IPR008271">
    <property type="entry name" value="Ser/Thr_kinase_AS"/>
</dbReference>
<dbReference type="SUPFAM" id="SSF48452">
    <property type="entry name" value="TPR-like"/>
    <property type="match status" value="1"/>
</dbReference>
<dbReference type="InterPro" id="IPR017441">
    <property type="entry name" value="Protein_kinase_ATP_BS"/>
</dbReference>
<feature type="transmembrane region" description="Helical" evidence="5">
    <location>
        <begin position="251"/>
        <end position="270"/>
    </location>
</feature>
<evidence type="ECO:0000259" key="6">
    <source>
        <dbReference type="PROSITE" id="PS50011"/>
    </source>
</evidence>
<keyword evidence="5" id="KW-0472">Membrane</keyword>
<evidence type="ECO:0000256" key="4">
    <source>
        <dbReference type="ARBA" id="ARBA00022840"/>
    </source>
</evidence>
<keyword evidence="7" id="KW-0723">Serine/threonine-protein kinase</keyword>
<proteinExistence type="predicted"/>
<evidence type="ECO:0000256" key="1">
    <source>
        <dbReference type="ARBA" id="ARBA00022679"/>
    </source>
</evidence>
<protein>
    <submittedName>
        <fullName evidence="7">Serine/threonine protein kinase PrkC, regulator of stationary phase</fullName>
    </submittedName>
</protein>
<feature type="transmembrane region" description="Helical" evidence="5">
    <location>
        <begin position="224"/>
        <end position="244"/>
    </location>
</feature>
<dbReference type="SUPFAM" id="SSF56112">
    <property type="entry name" value="Protein kinase-like (PK-like)"/>
    <property type="match status" value="1"/>
</dbReference>
<keyword evidence="1" id="KW-0808">Transferase</keyword>
<gene>
    <name evidence="7" type="ORF">MNBD_GAMMA10-2024</name>
</gene>
<dbReference type="PANTHER" id="PTHR43289">
    <property type="entry name" value="MITOGEN-ACTIVATED PROTEIN KINASE KINASE KINASE 20-RELATED"/>
    <property type="match status" value="1"/>
</dbReference>
<keyword evidence="5" id="KW-1133">Transmembrane helix</keyword>
<feature type="transmembrane region" description="Helical" evidence="5">
    <location>
        <begin position="276"/>
        <end position="298"/>
    </location>
</feature>
<dbReference type="Gene3D" id="1.10.510.10">
    <property type="entry name" value="Transferase(Phosphotransferase) domain 1"/>
    <property type="match status" value="1"/>
</dbReference>
<evidence type="ECO:0000256" key="5">
    <source>
        <dbReference type="SAM" id="Phobius"/>
    </source>
</evidence>
<dbReference type="PROSITE" id="PS50011">
    <property type="entry name" value="PROTEIN_KINASE_DOM"/>
    <property type="match status" value="1"/>
</dbReference>
<dbReference type="InterPro" id="IPR000719">
    <property type="entry name" value="Prot_kinase_dom"/>
</dbReference>
<accession>A0A3B0XD61</accession>
<organism evidence="7">
    <name type="scientific">hydrothermal vent metagenome</name>
    <dbReference type="NCBI Taxonomy" id="652676"/>
    <lineage>
        <taxon>unclassified sequences</taxon>
        <taxon>metagenomes</taxon>
        <taxon>ecological metagenomes</taxon>
    </lineage>
</organism>
<keyword evidence="3 7" id="KW-0418">Kinase</keyword>
<dbReference type="InterPro" id="IPR011009">
    <property type="entry name" value="Kinase-like_dom_sf"/>
</dbReference>
<dbReference type="SMART" id="SM00220">
    <property type="entry name" value="S_TKc"/>
    <property type="match status" value="1"/>
</dbReference>
<dbReference type="AlphaFoldDB" id="A0A3B0XD61"/>
<evidence type="ECO:0000256" key="2">
    <source>
        <dbReference type="ARBA" id="ARBA00022741"/>
    </source>
</evidence>
<evidence type="ECO:0000256" key="3">
    <source>
        <dbReference type="ARBA" id="ARBA00022777"/>
    </source>
</evidence>
<reference evidence="7" key="1">
    <citation type="submission" date="2018-06" db="EMBL/GenBank/DDBJ databases">
        <authorList>
            <person name="Zhirakovskaya E."/>
        </authorList>
    </citation>
    <scope>NUCLEOTIDE SEQUENCE</scope>
</reference>
<dbReference type="Gene3D" id="3.30.200.20">
    <property type="entry name" value="Phosphorylase Kinase, domain 1"/>
    <property type="match status" value="1"/>
</dbReference>
<keyword evidence="4" id="KW-0067">ATP-binding</keyword>
<sequence length="695" mass="78676">MVSELEGVATNAFEWEPTQGERNKLAWMLEKYAVFVTQYTSSPRLQNKISYSASLHHQNSWQNSWRRYIPDLFLPPKKIFRVNDTQLPYRLYPFDSLASRQQQLQQPLIWYDQSGSYTTPDLSLAIFSHSKKARKLHWDENGEVALGARKIRANISGQVYNYYSPLTGRHLPFKPLGIAQAYKKQGAYYKRKIVLLGQNIEQMQLLVDALGSLRANASYPVSSVSWWLTPMVLGLVFIYLLWLLPRLPKQSGLFLGGFLILGVIGAQPVLLILDGLWWPSVTVLMLMLVGHITVYIYVSGKDVLQMLLQKQNEAWFQLGHYQYEKGDYEIAITSLLKCQADEQVLSDLYEIGLSFERKRQYDRALQIYSEINFRQKNYKDTGKRLASINGFSDSRTDIGVTNGLPTSSPGLLAQQTVVMAQMEMPEFGRYKIEKELGRGAMGVVYLGKDPKINRQVAIKTLDYAQFTSKELKVVKSRFFREAEAAGRLSHNNIVTVYDVGEEDGLAFIAMDYVTGVALSEYARAEKLLPVAEVYRIIQVVARALDYAHSQKIVHRDIKPGNIMYNLKSRQIKITDFGIARISDSVKTRTGSFMGSPSYMSPEQMTGIHVDGRADLYALGASFYQLLCGQLPFNADSLGNLAYKITNEKHMPIRSVRADLPASATRIINKALQKKPEKRFATGIEMANAIVRGMPG</sequence>
<feature type="domain" description="Protein kinase" evidence="6">
    <location>
        <begin position="430"/>
        <end position="690"/>
    </location>
</feature>
<dbReference type="CDD" id="cd14014">
    <property type="entry name" value="STKc_PknB_like"/>
    <property type="match status" value="1"/>
</dbReference>
<dbReference type="GO" id="GO:0005524">
    <property type="term" value="F:ATP binding"/>
    <property type="evidence" value="ECO:0007669"/>
    <property type="project" value="UniProtKB-KW"/>
</dbReference>
<dbReference type="PANTHER" id="PTHR43289:SF6">
    <property type="entry name" value="SERINE_THREONINE-PROTEIN KINASE NEKL-3"/>
    <property type="match status" value="1"/>
</dbReference>